<proteinExistence type="predicted"/>
<dbReference type="InterPro" id="IPR026392">
    <property type="entry name" value="Exo/Archaeosortase_dom"/>
</dbReference>
<sequence length="182" mass="21235">MNMSVLKEFKPTILFLVKFLTLYLVLNFSYVLFIEYHSPEPDPFTRLVTQNTTFLLSVMGFDISYRDHPERMSISIYEKDEAVINVFEGCNGLNVGIIFASFLLAFGTFDKKLFWFIPLGLLIIHISNLARIIMLFCVAMSFPSYMYFAHKYLFTAIIYLVVFILWYVWVTKLQAPFASEHA</sequence>
<dbReference type="Proteomes" id="UP000798808">
    <property type="component" value="Unassembled WGS sequence"/>
</dbReference>
<feature type="transmembrane region" description="Helical" evidence="8">
    <location>
        <begin position="152"/>
        <end position="169"/>
    </location>
</feature>
<protein>
    <submittedName>
        <fullName evidence="9">Exosortase family protein XrtF</fullName>
    </submittedName>
</protein>
<dbReference type="NCBIfam" id="TIGR04128">
    <property type="entry name" value="exoso_Fjoh_1448"/>
    <property type="match status" value="1"/>
</dbReference>
<comment type="subcellular location">
    <subcellularLocation>
        <location evidence="1">Cell membrane</location>
        <topology evidence="1">Multi-pass membrane protein</topology>
    </subcellularLocation>
</comment>
<evidence type="ECO:0000256" key="1">
    <source>
        <dbReference type="ARBA" id="ARBA00004651"/>
    </source>
</evidence>
<keyword evidence="6 8" id="KW-1133">Transmembrane helix</keyword>
<evidence type="ECO:0000256" key="3">
    <source>
        <dbReference type="ARBA" id="ARBA00022670"/>
    </source>
</evidence>
<evidence type="ECO:0000313" key="10">
    <source>
        <dbReference type="Proteomes" id="UP000798808"/>
    </source>
</evidence>
<evidence type="ECO:0000256" key="4">
    <source>
        <dbReference type="ARBA" id="ARBA00022692"/>
    </source>
</evidence>
<keyword evidence="2" id="KW-1003">Cell membrane</keyword>
<evidence type="ECO:0000256" key="2">
    <source>
        <dbReference type="ARBA" id="ARBA00022475"/>
    </source>
</evidence>
<feature type="transmembrane region" description="Helical" evidence="8">
    <location>
        <begin position="113"/>
        <end position="140"/>
    </location>
</feature>
<name>A0ABW9RLT5_9BACT</name>
<evidence type="ECO:0000256" key="7">
    <source>
        <dbReference type="ARBA" id="ARBA00023136"/>
    </source>
</evidence>
<keyword evidence="4 8" id="KW-0812">Transmembrane</keyword>
<keyword evidence="10" id="KW-1185">Reference proteome</keyword>
<evidence type="ECO:0000256" key="6">
    <source>
        <dbReference type="ARBA" id="ARBA00022989"/>
    </source>
</evidence>
<gene>
    <name evidence="9" type="primary">xrtF</name>
    <name evidence="9" type="ORF">E1163_06840</name>
</gene>
<evidence type="ECO:0000256" key="8">
    <source>
        <dbReference type="SAM" id="Phobius"/>
    </source>
</evidence>
<organism evidence="9 10">
    <name type="scientific">Fulvivirga kasyanovii</name>
    <dbReference type="NCBI Taxonomy" id="396812"/>
    <lineage>
        <taxon>Bacteria</taxon>
        <taxon>Pseudomonadati</taxon>
        <taxon>Bacteroidota</taxon>
        <taxon>Cytophagia</taxon>
        <taxon>Cytophagales</taxon>
        <taxon>Fulvivirgaceae</taxon>
        <taxon>Fulvivirga</taxon>
    </lineage>
</organism>
<feature type="transmembrane region" description="Helical" evidence="8">
    <location>
        <begin position="12"/>
        <end position="32"/>
    </location>
</feature>
<feature type="transmembrane region" description="Helical" evidence="8">
    <location>
        <begin position="86"/>
        <end position="107"/>
    </location>
</feature>
<evidence type="ECO:0000256" key="5">
    <source>
        <dbReference type="ARBA" id="ARBA00022801"/>
    </source>
</evidence>
<dbReference type="EMBL" id="SMLW01000439">
    <property type="protein sequence ID" value="MTI24656.1"/>
    <property type="molecule type" value="Genomic_DNA"/>
</dbReference>
<keyword evidence="5" id="KW-0378">Hydrolase</keyword>
<keyword evidence="3" id="KW-0645">Protease</keyword>
<keyword evidence="7 8" id="KW-0472">Membrane</keyword>
<accession>A0ABW9RLT5</accession>
<evidence type="ECO:0000313" key="9">
    <source>
        <dbReference type="EMBL" id="MTI24656.1"/>
    </source>
</evidence>
<dbReference type="NCBIfam" id="TIGR04178">
    <property type="entry name" value="exo_archaeo"/>
    <property type="match status" value="1"/>
</dbReference>
<dbReference type="InterPro" id="IPR026323">
    <property type="entry name" value="Exosortase-related_prot_XrtF"/>
</dbReference>
<reference evidence="9 10" key="1">
    <citation type="submission" date="2019-02" db="EMBL/GenBank/DDBJ databases">
        <authorList>
            <person name="Goldberg S.R."/>
            <person name="Haltli B.A."/>
            <person name="Correa H."/>
            <person name="Russell K.G."/>
        </authorList>
    </citation>
    <scope>NUCLEOTIDE SEQUENCE [LARGE SCALE GENOMIC DNA]</scope>
    <source>
        <strain evidence="9 10">JCM 16186</strain>
    </source>
</reference>
<comment type="caution">
    <text evidence="9">The sequence shown here is derived from an EMBL/GenBank/DDBJ whole genome shotgun (WGS) entry which is preliminary data.</text>
</comment>